<accession>A8YQL8</accession>
<dbReference type="EMBL" id="AY131267">
    <property type="protein sequence ID" value="AAR04656.1"/>
    <property type="molecule type" value="Genomic_DNA"/>
</dbReference>
<dbReference type="KEGG" id="vg:3726129"/>
<protein>
    <submittedName>
        <fullName evidence="1">Uncharacterized protein</fullName>
    </submittedName>
</protein>
<reference evidence="1 2" key="1">
    <citation type="journal article" date="2006" name="Arch. Virol.">
        <title>The genome of the virulent phage Lc-Nu of probiotic Lactobacillus rhamnosus, and comparative genomics with Lactobacillus casei phages.</title>
        <authorList>
            <person name="Tuohimaa A."/>
            <person name="Riipinen K.A."/>
            <person name="Brandt K."/>
            <person name="Alatossava T."/>
        </authorList>
    </citation>
    <scope>NUCLEOTIDE SEQUENCE</scope>
</reference>
<dbReference type="GeneID" id="3726129"/>
<proteinExistence type="predicted"/>
<keyword evidence="2" id="KW-1185">Reference proteome</keyword>
<dbReference type="OrthoDB" id="40090at10239"/>
<evidence type="ECO:0000313" key="2">
    <source>
        <dbReference type="Proteomes" id="UP000002114"/>
    </source>
</evidence>
<name>A8YQL8_9CAUD</name>
<sequence length="70" mass="8013">MANIIANSMSRDDLEKAVSKVLSSHSLADVSRRTAMSYANLWKLRKYSENREKAFDRTLISIINAFPNEH</sequence>
<dbReference type="RefSeq" id="YP_358790.1">
    <property type="nucleotide sequence ID" value="NC_007501.1"/>
</dbReference>
<organism evidence="1 2">
    <name type="scientific">Lactobacillus phage Lc-Nu</name>
    <dbReference type="NCBI Taxonomy" id="146269"/>
    <lineage>
        <taxon>Viruses</taxon>
        <taxon>Duplodnaviria</taxon>
        <taxon>Heunggongvirae</taxon>
        <taxon>Uroviricota</taxon>
        <taxon>Caudoviricetes</taxon>
        <taxon>Lacnuvirus</taxon>
        <taxon>Lacnuvirus LcNu</taxon>
    </lineage>
</organism>
<dbReference type="Proteomes" id="UP000002114">
    <property type="component" value="Segment"/>
</dbReference>
<gene>
    <name evidence="1" type="primary">ORF32</name>
</gene>
<evidence type="ECO:0000313" key="1">
    <source>
        <dbReference type="EMBL" id="AAR04656.1"/>
    </source>
</evidence>